<evidence type="ECO:0000313" key="12">
    <source>
        <dbReference type="Proteomes" id="UP000230052"/>
    </source>
</evidence>
<evidence type="ECO:0000256" key="1">
    <source>
        <dbReference type="ARBA" id="ARBA00008987"/>
    </source>
</evidence>
<dbReference type="CDD" id="cd02947">
    <property type="entry name" value="TRX_family"/>
    <property type="match status" value="1"/>
</dbReference>
<name>A0A2J0KQE5_9BACT</name>
<comment type="caution">
    <text evidence="11">The sequence shown here is derived from an EMBL/GenBank/DDBJ whole genome shotgun (WGS) entry which is preliminary data.</text>
</comment>
<dbReference type="NCBIfam" id="TIGR01068">
    <property type="entry name" value="thioredoxin"/>
    <property type="match status" value="1"/>
</dbReference>
<dbReference type="PROSITE" id="PS51352">
    <property type="entry name" value="THIOREDOXIN_2"/>
    <property type="match status" value="1"/>
</dbReference>
<protein>
    <recommendedName>
        <fullName evidence="6 7">Thioredoxin</fullName>
    </recommendedName>
</protein>
<dbReference type="SUPFAM" id="SSF52833">
    <property type="entry name" value="Thioredoxin-like"/>
    <property type="match status" value="1"/>
</dbReference>
<feature type="site" description="Deprotonates C-terminal active site Cys" evidence="8">
    <location>
        <position position="26"/>
    </location>
</feature>
<feature type="active site" description="Nucleophile" evidence="8">
    <location>
        <position position="32"/>
    </location>
</feature>
<feature type="domain" description="Thioredoxin" evidence="10">
    <location>
        <begin position="1"/>
        <end position="107"/>
    </location>
</feature>
<organism evidence="11 12">
    <name type="scientific">Candidatus Aquitaenariimonas noxiae</name>
    <dbReference type="NCBI Taxonomy" id="1974741"/>
    <lineage>
        <taxon>Bacteria</taxon>
        <taxon>Pseudomonadati</taxon>
        <taxon>Candidatus Omnitrophota</taxon>
        <taxon>Candidatus Aquitaenariimonas</taxon>
    </lineage>
</organism>
<dbReference type="AlphaFoldDB" id="A0A2J0KQE5"/>
<dbReference type="FunFam" id="3.40.30.10:FF:000001">
    <property type="entry name" value="Thioredoxin"/>
    <property type="match status" value="1"/>
</dbReference>
<evidence type="ECO:0000256" key="7">
    <source>
        <dbReference type="PIRNR" id="PIRNR000077"/>
    </source>
</evidence>
<evidence type="ECO:0000256" key="5">
    <source>
        <dbReference type="ARBA" id="ARBA00023284"/>
    </source>
</evidence>
<reference evidence="11 12" key="1">
    <citation type="submission" date="2017-09" db="EMBL/GenBank/DDBJ databases">
        <title>Depth-based differentiation of microbial function through sediment-hosted aquifers and enrichment of novel symbionts in the deep terrestrial subsurface.</title>
        <authorList>
            <person name="Probst A.J."/>
            <person name="Ladd B."/>
            <person name="Jarett J.K."/>
            <person name="Geller-Mcgrath D.E."/>
            <person name="Sieber C.M."/>
            <person name="Emerson J.B."/>
            <person name="Anantharaman K."/>
            <person name="Thomas B.C."/>
            <person name="Malmstrom R."/>
            <person name="Stieglmeier M."/>
            <person name="Klingl A."/>
            <person name="Woyke T."/>
            <person name="Ryan C.M."/>
            <person name="Banfield J.F."/>
        </authorList>
    </citation>
    <scope>NUCLEOTIDE SEQUENCE [LARGE SCALE GENOMIC DNA]</scope>
    <source>
        <strain evidence="11">CG07_land_8_20_14_0_80_42_15</strain>
    </source>
</reference>
<sequence length="107" mass="12166">MENIKNITDENFENLVLGSGKVFVLDFFSDWCQPCKRMEPVLKDIAEDLNGKADFGKIDISANTQVPSNYGVMSIPTFIIFKGKEEVKRIMGITQKEKFRSEIESVL</sequence>
<accession>A0A2J0KQE5</accession>
<evidence type="ECO:0000256" key="6">
    <source>
        <dbReference type="NCBIfam" id="TIGR01068"/>
    </source>
</evidence>
<proteinExistence type="inferred from homology"/>
<keyword evidence="5 9" id="KW-0676">Redox-active center</keyword>
<dbReference type="PANTHER" id="PTHR45663">
    <property type="entry name" value="GEO12009P1"/>
    <property type="match status" value="1"/>
</dbReference>
<comment type="similarity">
    <text evidence="1 7">Belongs to the thioredoxin family.</text>
</comment>
<feature type="site" description="Contributes to redox potential value" evidence="8">
    <location>
        <position position="34"/>
    </location>
</feature>
<dbReference type="InterPro" id="IPR005746">
    <property type="entry name" value="Thioredoxin"/>
</dbReference>
<dbReference type="PIRSF" id="PIRSF000077">
    <property type="entry name" value="Thioredoxin"/>
    <property type="match status" value="1"/>
</dbReference>
<keyword evidence="4 9" id="KW-1015">Disulfide bond</keyword>
<dbReference type="GO" id="GO:0005737">
    <property type="term" value="C:cytoplasm"/>
    <property type="evidence" value="ECO:0007669"/>
    <property type="project" value="TreeGrafter"/>
</dbReference>
<dbReference type="PRINTS" id="PR00421">
    <property type="entry name" value="THIOREDOXIN"/>
</dbReference>
<evidence type="ECO:0000256" key="3">
    <source>
        <dbReference type="ARBA" id="ARBA00022982"/>
    </source>
</evidence>
<feature type="active site" description="Nucleophile" evidence="8">
    <location>
        <position position="35"/>
    </location>
</feature>
<evidence type="ECO:0000256" key="9">
    <source>
        <dbReference type="PIRSR" id="PIRSR000077-4"/>
    </source>
</evidence>
<evidence type="ECO:0000256" key="2">
    <source>
        <dbReference type="ARBA" id="ARBA00022448"/>
    </source>
</evidence>
<dbReference type="GO" id="GO:0015035">
    <property type="term" value="F:protein-disulfide reductase activity"/>
    <property type="evidence" value="ECO:0007669"/>
    <property type="project" value="UniProtKB-UniRule"/>
</dbReference>
<dbReference type="EMBL" id="PEWV01000075">
    <property type="protein sequence ID" value="PIU40858.1"/>
    <property type="molecule type" value="Genomic_DNA"/>
</dbReference>
<dbReference type="Pfam" id="PF00085">
    <property type="entry name" value="Thioredoxin"/>
    <property type="match status" value="1"/>
</dbReference>
<dbReference type="PANTHER" id="PTHR45663:SF11">
    <property type="entry name" value="GEO12009P1"/>
    <property type="match status" value="1"/>
</dbReference>
<keyword evidence="2" id="KW-0813">Transport</keyword>
<feature type="site" description="Contributes to redox potential value" evidence="8">
    <location>
        <position position="33"/>
    </location>
</feature>
<evidence type="ECO:0000313" key="11">
    <source>
        <dbReference type="EMBL" id="PIU40858.1"/>
    </source>
</evidence>
<dbReference type="Gene3D" id="3.40.30.10">
    <property type="entry name" value="Glutaredoxin"/>
    <property type="match status" value="1"/>
</dbReference>
<evidence type="ECO:0000259" key="10">
    <source>
        <dbReference type="PROSITE" id="PS51352"/>
    </source>
</evidence>
<evidence type="ECO:0000256" key="4">
    <source>
        <dbReference type="ARBA" id="ARBA00023157"/>
    </source>
</evidence>
<dbReference type="InterPro" id="IPR013766">
    <property type="entry name" value="Thioredoxin_domain"/>
</dbReference>
<dbReference type="Proteomes" id="UP000230052">
    <property type="component" value="Unassembled WGS sequence"/>
</dbReference>
<keyword evidence="3" id="KW-0249">Electron transport</keyword>
<dbReference type="InterPro" id="IPR036249">
    <property type="entry name" value="Thioredoxin-like_sf"/>
</dbReference>
<gene>
    <name evidence="11" type="primary">trxA</name>
    <name evidence="11" type="ORF">COS99_08100</name>
</gene>
<evidence type="ECO:0000256" key="8">
    <source>
        <dbReference type="PIRSR" id="PIRSR000077-1"/>
    </source>
</evidence>
<feature type="disulfide bond" description="Redox-active" evidence="9">
    <location>
        <begin position="32"/>
        <end position="35"/>
    </location>
</feature>